<evidence type="ECO:0000313" key="3">
    <source>
        <dbReference type="EMBL" id="KIM37977.1"/>
    </source>
</evidence>
<sequence length="118" mass="13583">MAPKYELLPTESVYSPVSSRSESPTYPPPYDGEHDYNAFENDIEEEAPVRRPRPRREPLPAFDSDPRFRVQTPSPFIRAALLLFIAFLFWLAFSLRKALWVAGGMGMNRQEVEVDSSY</sequence>
<keyword evidence="2" id="KW-0812">Transmembrane</keyword>
<reference evidence="4" key="2">
    <citation type="submission" date="2015-01" db="EMBL/GenBank/DDBJ databases">
        <title>Evolutionary Origins and Diversification of the Mycorrhizal Mutualists.</title>
        <authorList>
            <consortium name="DOE Joint Genome Institute"/>
            <consortium name="Mycorrhizal Genomics Consortium"/>
            <person name="Kohler A."/>
            <person name="Kuo A."/>
            <person name="Nagy L.G."/>
            <person name="Floudas D."/>
            <person name="Copeland A."/>
            <person name="Barry K.W."/>
            <person name="Cichocki N."/>
            <person name="Veneault-Fourrey C."/>
            <person name="LaButti K."/>
            <person name="Lindquist E.A."/>
            <person name="Lipzen A."/>
            <person name="Lundell T."/>
            <person name="Morin E."/>
            <person name="Murat C."/>
            <person name="Riley R."/>
            <person name="Ohm R."/>
            <person name="Sun H."/>
            <person name="Tunlid A."/>
            <person name="Henrissat B."/>
            <person name="Grigoriev I.V."/>
            <person name="Hibbett D.S."/>
            <person name="Martin F."/>
        </authorList>
    </citation>
    <scope>NUCLEOTIDE SEQUENCE [LARGE SCALE GENOMIC DNA]</scope>
    <source>
        <strain evidence="4">h7</strain>
    </source>
</reference>
<name>A0A0C2YAC6_HEBCY</name>
<proteinExistence type="predicted"/>
<dbReference type="Proteomes" id="UP000053424">
    <property type="component" value="Unassembled WGS sequence"/>
</dbReference>
<dbReference type="HOGENOM" id="CLU_2133372_0_0_1"/>
<dbReference type="AlphaFoldDB" id="A0A0C2YAC6"/>
<keyword evidence="2" id="KW-1133">Transmembrane helix</keyword>
<gene>
    <name evidence="3" type="ORF">M413DRAFT_30399</name>
</gene>
<dbReference type="EMBL" id="KN831793">
    <property type="protein sequence ID" value="KIM37977.1"/>
    <property type="molecule type" value="Genomic_DNA"/>
</dbReference>
<evidence type="ECO:0000256" key="2">
    <source>
        <dbReference type="SAM" id="Phobius"/>
    </source>
</evidence>
<feature type="region of interest" description="Disordered" evidence="1">
    <location>
        <begin position="1"/>
        <end position="66"/>
    </location>
</feature>
<evidence type="ECO:0000256" key="1">
    <source>
        <dbReference type="SAM" id="MobiDB-lite"/>
    </source>
</evidence>
<reference evidence="3 4" key="1">
    <citation type="submission" date="2014-04" db="EMBL/GenBank/DDBJ databases">
        <authorList>
            <consortium name="DOE Joint Genome Institute"/>
            <person name="Kuo A."/>
            <person name="Gay G."/>
            <person name="Dore J."/>
            <person name="Kohler A."/>
            <person name="Nagy L.G."/>
            <person name="Floudas D."/>
            <person name="Copeland A."/>
            <person name="Barry K.W."/>
            <person name="Cichocki N."/>
            <person name="Veneault-Fourrey C."/>
            <person name="LaButti K."/>
            <person name="Lindquist E.A."/>
            <person name="Lipzen A."/>
            <person name="Lundell T."/>
            <person name="Morin E."/>
            <person name="Murat C."/>
            <person name="Sun H."/>
            <person name="Tunlid A."/>
            <person name="Henrissat B."/>
            <person name="Grigoriev I.V."/>
            <person name="Hibbett D.S."/>
            <person name="Martin F."/>
            <person name="Nordberg H.P."/>
            <person name="Cantor M.N."/>
            <person name="Hua S.X."/>
        </authorList>
    </citation>
    <scope>NUCLEOTIDE SEQUENCE [LARGE SCALE GENOMIC DNA]</scope>
    <source>
        <strain evidence="4">h7</strain>
    </source>
</reference>
<keyword evidence="2" id="KW-0472">Membrane</keyword>
<feature type="compositionally biased region" description="Low complexity" evidence="1">
    <location>
        <begin position="10"/>
        <end position="24"/>
    </location>
</feature>
<keyword evidence="4" id="KW-1185">Reference proteome</keyword>
<organism evidence="3 4">
    <name type="scientific">Hebeloma cylindrosporum</name>
    <dbReference type="NCBI Taxonomy" id="76867"/>
    <lineage>
        <taxon>Eukaryota</taxon>
        <taxon>Fungi</taxon>
        <taxon>Dikarya</taxon>
        <taxon>Basidiomycota</taxon>
        <taxon>Agaricomycotina</taxon>
        <taxon>Agaricomycetes</taxon>
        <taxon>Agaricomycetidae</taxon>
        <taxon>Agaricales</taxon>
        <taxon>Agaricineae</taxon>
        <taxon>Hymenogastraceae</taxon>
        <taxon>Hebeloma</taxon>
    </lineage>
</organism>
<protein>
    <submittedName>
        <fullName evidence="3">Uncharacterized protein</fullName>
    </submittedName>
</protein>
<accession>A0A0C2YAC6</accession>
<feature type="transmembrane region" description="Helical" evidence="2">
    <location>
        <begin position="76"/>
        <end position="95"/>
    </location>
</feature>
<evidence type="ECO:0000313" key="4">
    <source>
        <dbReference type="Proteomes" id="UP000053424"/>
    </source>
</evidence>